<feature type="transmembrane region" description="Helical" evidence="1">
    <location>
        <begin position="87"/>
        <end position="106"/>
    </location>
</feature>
<dbReference type="OMA" id="RECIEDG"/>
<protein>
    <submittedName>
        <fullName evidence="2 6">Expressed conserved protein</fullName>
    </submittedName>
</protein>
<feature type="transmembrane region" description="Helical" evidence="1">
    <location>
        <begin position="112"/>
        <end position="131"/>
    </location>
</feature>
<reference evidence="3 4" key="1">
    <citation type="journal article" date="2013" name="Nat. Genet.">
        <title>The genome of the hydatid tapeworm Echinococcus granulosus.</title>
        <authorList>
            <person name="Zheng H."/>
            <person name="Zhang W."/>
            <person name="Zhang L."/>
            <person name="Zhang Z."/>
            <person name="Li J."/>
            <person name="Lu G."/>
            <person name="Zhu Y."/>
            <person name="Wang Y."/>
            <person name="Huang Y."/>
            <person name="Liu J."/>
            <person name="Kang H."/>
            <person name="Chen J."/>
            <person name="Wang L."/>
            <person name="Chen A."/>
            <person name="Yu S."/>
            <person name="Gao Z."/>
            <person name="Jin L."/>
            <person name="Gu W."/>
            <person name="Wang Z."/>
            <person name="Zhao L."/>
            <person name="Shi B."/>
            <person name="Wen H."/>
            <person name="Lin R."/>
            <person name="Jones M.K."/>
            <person name="Brejova B."/>
            <person name="Vinar T."/>
            <person name="Zhao G."/>
            <person name="McManus D.P."/>
            <person name="Chen Z."/>
            <person name="Zhou Y."/>
            <person name="Wang S."/>
        </authorList>
    </citation>
    <scope>NUCLEOTIDE SEQUENCE [LARGE SCALE GENOMIC DNA]</scope>
</reference>
<evidence type="ECO:0000313" key="2">
    <source>
        <dbReference type="EMBL" id="CDS22101.1"/>
    </source>
</evidence>
<sequence>MKRVRKLTAAMLALTNISLTLSLLLPYWDCGRILRECIEDGRAYREVMFAVATLLAIGLSLLFAVFIIEVVLLCAKAIPTGTVTVRFVFIYMGSLSSFCGVLLYTGLVIGRWAYFLAIFGATIAFVVQKLAMISWRCVIAEDS</sequence>
<gene>
    <name evidence="3 6" type="ORF">EGR_05845</name>
    <name evidence="2" type="ORF">EgrG_000058400</name>
</gene>
<keyword evidence="1" id="KW-1133">Transmembrane helix</keyword>
<evidence type="ECO:0000313" key="5">
    <source>
        <dbReference type="Proteomes" id="UP000492820"/>
    </source>
</evidence>
<accession>U6JDC9</accession>
<reference evidence="2" key="3">
    <citation type="submission" date="2014-06" db="EMBL/GenBank/DDBJ databases">
        <authorList>
            <person name="Aslett M."/>
        </authorList>
    </citation>
    <scope>NUCLEOTIDE SEQUENCE</scope>
</reference>
<evidence type="ECO:0000256" key="1">
    <source>
        <dbReference type="SAM" id="Phobius"/>
    </source>
</evidence>
<evidence type="ECO:0000313" key="4">
    <source>
        <dbReference type="Proteomes" id="UP000019149"/>
    </source>
</evidence>
<keyword evidence="1" id="KW-0812">Transmembrane</keyword>
<dbReference type="AlphaFoldDB" id="U6JDC9"/>
<dbReference type="OrthoDB" id="6244800at2759"/>
<dbReference type="EMBL" id="APAU02000046">
    <property type="protein sequence ID" value="EUB59361.1"/>
    <property type="molecule type" value="Genomic_DNA"/>
</dbReference>
<dbReference type="GeneID" id="36341560"/>
<dbReference type="Proteomes" id="UP000019149">
    <property type="component" value="Unassembled WGS sequence"/>
</dbReference>
<reference evidence="6" key="4">
    <citation type="submission" date="2020-10" db="UniProtKB">
        <authorList>
            <consortium name="WormBaseParasite"/>
        </authorList>
    </citation>
    <scope>IDENTIFICATION</scope>
</reference>
<dbReference type="WBParaSite" id="EgrG_000058400">
    <property type="protein sequence ID" value="EgrG_000058400"/>
    <property type="gene ID" value="EgrG_000058400"/>
</dbReference>
<organism evidence="3 4">
    <name type="scientific">Echinococcus granulosus</name>
    <name type="common">Hydatid tapeworm</name>
    <dbReference type="NCBI Taxonomy" id="6210"/>
    <lineage>
        <taxon>Eukaryota</taxon>
        <taxon>Metazoa</taxon>
        <taxon>Spiralia</taxon>
        <taxon>Lophotrochozoa</taxon>
        <taxon>Platyhelminthes</taxon>
        <taxon>Cestoda</taxon>
        <taxon>Eucestoda</taxon>
        <taxon>Cyclophyllidea</taxon>
        <taxon>Taeniidae</taxon>
        <taxon>Echinococcus</taxon>
        <taxon>Echinococcus granulosus group</taxon>
    </lineage>
</organism>
<evidence type="ECO:0000313" key="6">
    <source>
        <dbReference type="WBParaSite" id="EgrG_000058400"/>
    </source>
</evidence>
<keyword evidence="1" id="KW-0472">Membrane</keyword>
<dbReference type="EMBL" id="LK028585">
    <property type="protein sequence ID" value="CDS22101.1"/>
    <property type="molecule type" value="Genomic_DNA"/>
</dbReference>
<dbReference type="KEGG" id="egl:EGR_05845"/>
<dbReference type="CTD" id="36341560"/>
<dbReference type="Proteomes" id="UP000492820">
    <property type="component" value="Unassembled WGS sequence"/>
</dbReference>
<feature type="transmembrane region" description="Helical" evidence="1">
    <location>
        <begin position="7"/>
        <end position="28"/>
    </location>
</feature>
<evidence type="ECO:0000313" key="3">
    <source>
        <dbReference type="EMBL" id="EUB59361.1"/>
    </source>
</evidence>
<dbReference type="RefSeq" id="XP_024350557.1">
    <property type="nucleotide sequence ID" value="XM_024495094.1"/>
</dbReference>
<proteinExistence type="predicted"/>
<feature type="transmembrane region" description="Helical" evidence="1">
    <location>
        <begin position="48"/>
        <end position="75"/>
    </location>
</feature>
<reference evidence="2 5" key="2">
    <citation type="journal article" date="2013" name="Nature">
        <title>The genomes of four tapeworm species reveal adaptations to parasitism.</title>
        <authorList>
            <person name="Tsai I.J."/>
            <person name="Zarowiecki M."/>
            <person name="Holroyd N."/>
            <person name="Garciarrubio A."/>
            <person name="Sanchez-Flores A."/>
            <person name="Brooks K.L."/>
            <person name="Tracey A."/>
            <person name="Bobes R.J."/>
            <person name="Fragoso G."/>
            <person name="Sciutto E."/>
            <person name="Aslett M."/>
            <person name="Beasley H."/>
            <person name="Bennett H.M."/>
            <person name="Cai J."/>
            <person name="Camicia F."/>
            <person name="Clark R."/>
            <person name="Cucher M."/>
            <person name="De Silva N."/>
            <person name="Day T.A."/>
            <person name="Deplazes P."/>
            <person name="Estrada K."/>
            <person name="Fernandez C."/>
            <person name="Holland P.W."/>
            <person name="Hou J."/>
            <person name="Hu S."/>
            <person name="Huckvale T."/>
            <person name="Hung S.S."/>
            <person name="Kamenetzky L."/>
            <person name="Keane J.A."/>
            <person name="Kiss F."/>
            <person name="Koziol U."/>
            <person name="Lambert O."/>
            <person name="Liu K."/>
            <person name="Luo X."/>
            <person name="Luo Y."/>
            <person name="Macchiaroli N."/>
            <person name="Nichol S."/>
            <person name="Paps J."/>
            <person name="Parkinson J."/>
            <person name="Pouchkina-Stantcheva N."/>
            <person name="Riddiford N."/>
            <person name="Rosenzvit M."/>
            <person name="Salinas G."/>
            <person name="Wasmuth J.D."/>
            <person name="Zamanian M."/>
            <person name="Zheng Y."/>
            <person name="Cai X."/>
            <person name="Soberon X."/>
            <person name="Olson P.D."/>
            <person name="Laclette J.P."/>
            <person name="Brehm K."/>
            <person name="Berriman M."/>
            <person name="Garciarrubio A."/>
            <person name="Bobes R.J."/>
            <person name="Fragoso G."/>
            <person name="Sanchez-Flores A."/>
            <person name="Estrada K."/>
            <person name="Cevallos M.A."/>
            <person name="Morett E."/>
            <person name="Gonzalez V."/>
            <person name="Portillo T."/>
            <person name="Ochoa-Leyva A."/>
            <person name="Jose M.V."/>
            <person name="Sciutto E."/>
            <person name="Landa A."/>
            <person name="Jimenez L."/>
            <person name="Valdes V."/>
            <person name="Carrero J.C."/>
            <person name="Larralde C."/>
            <person name="Morales-Montor J."/>
            <person name="Limon-Lason J."/>
            <person name="Soberon X."/>
            <person name="Laclette J.P."/>
        </authorList>
    </citation>
    <scope>NUCLEOTIDE SEQUENCE [LARGE SCALE GENOMIC DNA]</scope>
</reference>
<keyword evidence="4" id="KW-1185">Reference proteome</keyword>
<name>U6JDC9_ECHGR</name>